<keyword evidence="3" id="KW-1185">Reference proteome</keyword>
<dbReference type="EMBL" id="JAVRIF010000006">
    <property type="protein sequence ID" value="MDT0604417.1"/>
    <property type="molecule type" value="Genomic_DNA"/>
</dbReference>
<name>A0ABU3A2K9_9GAMM</name>
<organism evidence="2 3">
    <name type="scientific">Thalassotalea castellviae</name>
    <dbReference type="NCBI Taxonomy" id="3075612"/>
    <lineage>
        <taxon>Bacteria</taxon>
        <taxon>Pseudomonadati</taxon>
        <taxon>Pseudomonadota</taxon>
        <taxon>Gammaproteobacteria</taxon>
        <taxon>Alteromonadales</taxon>
        <taxon>Colwelliaceae</taxon>
        <taxon>Thalassotalea</taxon>
    </lineage>
</organism>
<protein>
    <submittedName>
        <fullName evidence="2">Paraquat-inducible protein A</fullName>
    </submittedName>
</protein>
<comment type="caution">
    <text evidence="2">The sequence shown here is derived from an EMBL/GenBank/DDBJ whole genome shotgun (WGS) entry which is preliminary data.</text>
</comment>
<accession>A0ABU3A2K9</accession>
<evidence type="ECO:0000313" key="2">
    <source>
        <dbReference type="EMBL" id="MDT0604417.1"/>
    </source>
</evidence>
<keyword evidence="1" id="KW-0812">Transmembrane</keyword>
<evidence type="ECO:0000313" key="3">
    <source>
        <dbReference type="Proteomes" id="UP001266357"/>
    </source>
</evidence>
<keyword evidence="1" id="KW-1133">Transmembrane helix</keyword>
<dbReference type="Proteomes" id="UP001266357">
    <property type="component" value="Unassembled WGS sequence"/>
</dbReference>
<dbReference type="RefSeq" id="WP_311582469.1">
    <property type="nucleotide sequence ID" value="NZ_JAVRIF010000006.1"/>
</dbReference>
<dbReference type="Pfam" id="PF04403">
    <property type="entry name" value="PqiA"/>
    <property type="match status" value="1"/>
</dbReference>
<sequence length="192" mass="21336">MASVPILNSGESALCPCCGRTLYSRKVDSVNRTLAVSLAGLMLLVPAFTTPIIGVSVAGKYNDATLIDCIMLMINADFYIIAFCVFLFAIAIPSIRIFSAFYLSYKIKCKQLGPSLLTFYRSYHLFDSWTMVHVFFLGVIVSMYKLITLDELSVGSGLISLLLLLFCSTLISITLDQRLIWDLLEEELESQS</sequence>
<proteinExistence type="predicted"/>
<feature type="transmembrane region" description="Helical" evidence="1">
    <location>
        <begin position="34"/>
        <end position="58"/>
    </location>
</feature>
<feature type="transmembrane region" description="Helical" evidence="1">
    <location>
        <begin position="153"/>
        <end position="175"/>
    </location>
</feature>
<feature type="transmembrane region" description="Helical" evidence="1">
    <location>
        <begin position="126"/>
        <end position="147"/>
    </location>
</feature>
<reference evidence="2 3" key="1">
    <citation type="submission" date="2023-09" db="EMBL/GenBank/DDBJ databases">
        <authorList>
            <person name="Rey-Velasco X."/>
        </authorList>
    </citation>
    <scope>NUCLEOTIDE SEQUENCE [LARGE SCALE GENOMIC DNA]</scope>
    <source>
        <strain evidence="2 3">W431</strain>
    </source>
</reference>
<keyword evidence="1" id="KW-0472">Membrane</keyword>
<evidence type="ECO:0000256" key="1">
    <source>
        <dbReference type="SAM" id="Phobius"/>
    </source>
</evidence>
<gene>
    <name evidence="2" type="ORF">RM573_12485</name>
</gene>
<feature type="transmembrane region" description="Helical" evidence="1">
    <location>
        <begin position="78"/>
        <end position="105"/>
    </location>
</feature>
<dbReference type="InterPro" id="IPR007498">
    <property type="entry name" value="PqiA-like"/>
</dbReference>